<evidence type="ECO:0000313" key="2">
    <source>
        <dbReference type="Proteomes" id="UP000006381"/>
    </source>
</evidence>
<dbReference type="OrthoDB" id="2308394at2"/>
<name>Q5FLI2_LACAC</name>
<organism evidence="2">
    <name type="scientific">Lactobacillus acidophilus (strain ATCC 700396 / NCK56 / N2 / NCFM)</name>
    <dbReference type="NCBI Taxonomy" id="272621"/>
    <lineage>
        <taxon>Bacteria</taxon>
        <taxon>Bacillati</taxon>
        <taxon>Bacillota</taxon>
        <taxon>Bacilli</taxon>
        <taxon>Lactobacillales</taxon>
        <taxon>Lactobacillaceae</taxon>
        <taxon>Lactobacillus</taxon>
    </lineage>
</organism>
<proteinExistence type="predicted"/>
<dbReference type="Proteomes" id="UP000006381">
    <property type="component" value="Chromosome"/>
</dbReference>
<dbReference type="EMBL" id="CP000033">
    <property type="protein sequence ID" value="AAV42442.1"/>
    <property type="molecule type" value="Genomic_DNA"/>
</dbReference>
<dbReference type="KEGG" id="lac:LBA0561"/>
<dbReference type="HOGENOM" id="CLU_3397070_0_0_9"/>
<gene>
    <name evidence="1" type="ordered locus">LBA0561</name>
</gene>
<dbReference type="STRING" id="272621.LBA0561"/>
<reference evidence="1 2" key="1">
    <citation type="journal article" date="2005" name="Proc. Natl. Acad. Sci. U.S.A.">
        <title>Complete genome sequence of the probiotic lactic acid bacterium Lactobacillus acidophilus NCFM.</title>
        <authorList>
            <person name="Altermann E."/>
            <person name="Russell W.M."/>
            <person name="Azcarate-Peril M.A."/>
            <person name="Barrangou R."/>
            <person name="Buck B.L."/>
            <person name="McAuliffe O."/>
            <person name="Souther N."/>
            <person name="Dobson A."/>
            <person name="Duong T."/>
            <person name="Callanan M."/>
            <person name="Lick S."/>
            <person name="Hamrick A."/>
            <person name="Cano R."/>
            <person name="Klaenhammer T.R."/>
        </authorList>
    </citation>
    <scope>NUCLEOTIDE SEQUENCE [LARGE SCALE GENOMIC DNA]</scope>
    <source>
        <strain evidence="2">ATCC 700396 / NCK56 / N2 / NCFM</strain>
    </source>
</reference>
<sequence>MLKGKATIVFIAHNFNEEMRDMFDREIRLQK</sequence>
<evidence type="ECO:0000313" key="1">
    <source>
        <dbReference type="EMBL" id="AAV42442.1"/>
    </source>
</evidence>
<dbReference type="BioCyc" id="LACI272621:G1G49-587-MONOMER"/>
<keyword evidence="2" id="KW-1185">Reference proteome</keyword>
<protein>
    <submittedName>
        <fullName evidence="1">Uncharacterized protein</fullName>
    </submittedName>
</protein>
<accession>Q5FLI2</accession>
<dbReference type="PATRIC" id="fig|272621.13.peg.536"/>
<dbReference type="AlphaFoldDB" id="Q5FLI2"/>